<evidence type="ECO:0000259" key="2">
    <source>
        <dbReference type="Pfam" id="PF07833"/>
    </source>
</evidence>
<dbReference type="SUPFAM" id="SSF50985">
    <property type="entry name" value="RCC1/BLIP-II"/>
    <property type="match status" value="1"/>
</dbReference>
<keyword evidence="1" id="KW-0732">Signal</keyword>
<evidence type="ECO:0000313" key="4">
    <source>
        <dbReference type="Proteomes" id="UP000367750"/>
    </source>
</evidence>
<dbReference type="SUPFAM" id="SSF55383">
    <property type="entry name" value="Copper amine oxidase, domain N"/>
    <property type="match status" value="1"/>
</dbReference>
<dbReference type="InterPro" id="IPR012854">
    <property type="entry name" value="Cu_amine_oxidase-like_N"/>
</dbReference>
<dbReference type="Pfam" id="PF07833">
    <property type="entry name" value="Cu_amine_oxidN1"/>
    <property type="match status" value="1"/>
</dbReference>
<feature type="chain" id="PRO_5023902011" description="Copper amine oxidase-like N-terminal domain-containing protein" evidence="1">
    <location>
        <begin position="31"/>
        <end position="506"/>
    </location>
</feature>
<accession>A0A5J5G006</accession>
<dbReference type="OrthoDB" id="27389at2"/>
<dbReference type="Gene3D" id="3.30.457.10">
    <property type="entry name" value="Copper amine oxidase-like, N-terminal domain"/>
    <property type="match status" value="1"/>
</dbReference>
<sequence>MMKWKNRILPFGLAILLLGGTGPLTQGASAAGETEKTPVVKEFGPGALIKSDGTLWTWGGSQPVPTQVSDYPAPAGLLGEGYVRGADGSLGVITRTGYPSVVSVRTASGVSDVQQVIYYGPTLARDGSGRVYMNERTDQGWDDTSFTKIEGLSDVTDMAAYKVYTSEYGYEVEFMFLKKDGTVWKDTDSRNDSVSSLVQVPGLQDVVELENDVALRKDGTVWSMTEHRALSDAPQAPGQVPGLSNIAVVKQDGYQSFVAVDRQGRLWFWGGTITGWSDGTQYHDQKPIRLTGVSQVVDAFVIERSLLALTRDGKLYETSIETETLSPSAPFGLIASDIATARASYRDLLFQKNDGSLWGWGVGKDYALGNASDEFWNFKPVPVQSPISVTLNGENVAFTSGVVTKDGQNFVPMRALFGRMGASIGYDNTTKTATVTRPSADGRPALTIAASGKTGKITLNGKEAKVLNEPFIVSGTLYLPIRFISEQLGATVAWSPGTQQIDIVLN</sequence>
<proteinExistence type="predicted"/>
<dbReference type="InterPro" id="IPR009091">
    <property type="entry name" value="RCC1/BLIP-II"/>
</dbReference>
<dbReference type="EMBL" id="VYKK01000022">
    <property type="protein sequence ID" value="KAA8999775.1"/>
    <property type="molecule type" value="Genomic_DNA"/>
</dbReference>
<dbReference type="AlphaFoldDB" id="A0A5J5G006"/>
<reference evidence="3 4" key="1">
    <citation type="submission" date="2019-09" db="EMBL/GenBank/DDBJ databases">
        <title>Bacillus ochoae sp. nov., Paenibacillus whitsoniae sp. nov., Paenibacillus spiritus sp. nov. Isolated from the Mars Exploration Rover during spacecraft assembly.</title>
        <authorList>
            <person name="Seuylemezian A."/>
            <person name="Vaishampayan P."/>
        </authorList>
    </citation>
    <scope>NUCLEOTIDE SEQUENCE [LARGE SCALE GENOMIC DNA]</scope>
    <source>
        <strain evidence="3 4">MER_111</strain>
    </source>
</reference>
<dbReference type="InterPro" id="IPR036582">
    <property type="entry name" value="Mao_N_sf"/>
</dbReference>
<dbReference type="Gene3D" id="2.130.10.30">
    <property type="entry name" value="Regulator of chromosome condensation 1/beta-lactamase-inhibitor protein II"/>
    <property type="match status" value="2"/>
</dbReference>
<dbReference type="Proteomes" id="UP000367750">
    <property type="component" value="Unassembled WGS sequence"/>
</dbReference>
<keyword evidence="4" id="KW-1185">Reference proteome</keyword>
<comment type="caution">
    <text evidence="3">The sequence shown here is derived from an EMBL/GenBank/DDBJ whole genome shotgun (WGS) entry which is preliminary data.</text>
</comment>
<feature type="domain" description="Copper amine oxidase-like N-terminal" evidence="2">
    <location>
        <begin position="391"/>
        <end position="502"/>
    </location>
</feature>
<gene>
    <name evidence="3" type="ORF">F4V43_15740</name>
</gene>
<protein>
    <recommendedName>
        <fullName evidence="2">Copper amine oxidase-like N-terminal domain-containing protein</fullName>
    </recommendedName>
</protein>
<evidence type="ECO:0000256" key="1">
    <source>
        <dbReference type="SAM" id="SignalP"/>
    </source>
</evidence>
<organism evidence="3 4">
    <name type="scientific">Paenibacillus spiritus</name>
    <dbReference type="NCBI Taxonomy" id="2496557"/>
    <lineage>
        <taxon>Bacteria</taxon>
        <taxon>Bacillati</taxon>
        <taxon>Bacillota</taxon>
        <taxon>Bacilli</taxon>
        <taxon>Bacillales</taxon>
        <taxon>Paenibacillaceae</taxon>
        <taxon>Paenibacillus</taxon>
    </lineage>
</organism>
<dbReference type="RefSeq" id="WP_150459207.1">
    <property type="nucleotide sequence ID" value="NZ_VYKK01000022.1"/>
</dbReference>
<evidence type="ECO:0000313" key="3">
    <source>
        <dbReference type="EMBL" id="KAA8999775.1"/>
    </source>
</evidence>
<name>A0A5J5G006_9BACL</name>
<feature type="signal peptide" evidence="1">
    <location>
        <begin position="1"/>
        <end position="30"/>
    </location>
</feature>